<dbReference type="AlphaFoldDB" id="A0A068WWW4"/>
<evidence type="ECO:0000313" key="2">
    <source>
        <dbReference type="Proteomes" id="UP000492820"/>
    </source>
</evidence>
<proteinExistence type="predicted"/>
<evidence type="ECO:0000313" key="3">
    <source>
        <dbReference type="WBParaSite" id="EgrG_000055000"/>
    </source>
</evidence>
<sequence length="60" mass="6545">MRTGADNSLEAETQRFTDFLRLWRGCIGGSGKANLILDDQGGAATAKEGICEDIQQKCRK</sequence>
<reference evidence="1 2" key="1">
    <citation type="journal article" date="2013" name="Nature">
        <title>The genomes of four tapeworm species reveal adaptations to parasitism.</title>
        <authorList>
            <person name="Tsai I.J."/>
            <person name="Zarowiecki M."/>
            <person name="Holroyd N."/>
            <person name="Garciarrubio A."/>
            <person name="Sanchez-Flores A."/>
            <person name="Brooks K.L."/>
            <person name="Tracey A."/>
            <person name="Bobes R.J."/>
            <person name="Fragoso G."/>
            <person name="Sciutto E."/>
            <person name="Aslett M."/>
            <person name="Beasley H."/>
            <person name="Bennett H.M."/>
            <person name="Cai J."/>
            <person name="Camicia F."/>
            <person name="Clark R."/>
            <person name="Cucher M."/>
            <person name="De Silva N."/>
            <person name="Day T.A."/>
            <person name="Deplazes P."/>
            <person name="Estrada K."/>
            <person name="Fernandez C."/>
            <person name="Holland P.W."/>
            <person name="Hou J."/>
            <person name="Hu S."/>
            <person name="Huckvale T."/>
            <person name="Hung S.S."/>
            <person name="Kamenetzky L."/>
            <person name="Keane J.A."/>
            <person name="Kiss F."/>
            <person name="Koziol U."/>
            <person name="Lambert O."/>
            <person name="Liu K."/>
            <person name="Luo X."/>
            <person name="Luo Y."/>
            <person name="Macchiaroli N."/>
            <person name="Nichol S."/>
            <person name="Paps J."/>
            <person name="Parkinson J."/>
            <person name="Pouchkina-Stantcheva N."/>
            <person name="Riddiford N."/>
            <person name="Rosenzvit M."/>
            <person name="Salinas G."/>
            <person name="Wasmuth J.D."/>
            <person name="Zamanian M."/>
            <person name="Zheng Y."/>
            <person name="Cai X."/>
            <person name="Soberon X."/>
            <person name="Olson P.D."/>
            <person name="Laclette J.P."/>
            <person name="Brehm K."/>
            <person name="Berriman M."/>
            <person name="Garciarrubio A."/>
            <person name="Bobes R.J."/>
            <person name="Fragoso G."/>
            <person name="Sanchez-Flores A."/>
            <person name="Estrada K."/>
            <person name="Cevallos M.A."/>
            <person name="Morett E."/>
            <person name="Gonzalez V."/>
            <person name="Portillo T."/>
            <person name="Ochoa-Leyva A."/>
            <person name="Jose M.V."/>
            <person name="Sciutto E."/>
            <person name="Landa A."/>
            <person name="Jimenez L."/>
            <person name="Valdes V."/>
            <person name="Carrero J.C."/>
            <person name="Larralde C."/>
            <person name="Morales-Montor J."/>
            <person name="Limon-Lason J."/>
            <person name="Soberon X."/>
            <person name="Laclette J.P."/>
        </authorList>
    </citation>
    <scope>NUCLEOTIDE SEQUENCE [LARGE SCALE GENOMIC DNA]</scope>
</reference>
<dbReference type="Proteomes" id="UP000492820">
    <property type="component" value="Unassembled WGS sequence"/>
</dbReference>
<accession>A0A068WWW4</accession>
<organism evidence="1">
    <name type="scientific">Echinococcus granulosus</name>
    <name type="common">Hydatid tapeworm</name>
    <dbReference type="NCBI Taxonomy" id="6210"/>
    <lineage>
        <taxon>Eukaryota</taxon>
        <taxon>Metazoa</taxon>
        <taxon>Spiralia</taxon>
        <taxon>Lophotrochozoa</taxon>
        <taxon>Platyhelminthes</taxon>
        <taxon>Cestoda</taxon>
        <taxon>Eucestoda</taxon>
        <taxon>Cyclophyllidea</taxon>
        <taxon>Taeniidae</taxon>
        <taxon>Echinococcus</taxon>
        <taxon>Echinococcus granulosus group</taxon>
    </lineage>
</organism>
<reference evidence="1" key="2">
    <citation type="submission" date="2014-06" db="EMBL/GenBank/DDBJ databases">
        <authorList>
            <person name="Aslett M."/>
        </authorList>
    </citation>
    <scope>NUCLEOTIDE SEQUENCE</scope>
</reference>
<gene>
    <name evidence="1" type="ORF">EgrG_000055000</name>
</gene>
<name>A0A068WWW4_ECHGR</name>
<dbReference type="EMBL" id="LK028585">
    <property type="protein sequence ID" value="CDS22136.1"/>
    <property type="molecule type" value="Genomic_DNA"/>
</dbReference>
<evidence type="ECO:0000313" key="1">
    <source>
        <dbReference type="EMBL" id="CDS22136.1"/>
    </source>
</evidence>
<protein>
    <submittedName>
        <fullName evidence="1 3">Uncharacterized protein</fullName>
    </submittedName>
</protein>
<dbReference type="WBParaSite" id="EgrG_000055000">
    <property type="protein sequence ID" value="EgrG_000055000"/>
    <property type="gene ID" value="EgrG_000055000"/>
</dbReference>
<reference evidence="3" key="3">
    <citation type="submission" date="2020-10" db="UniProtKB">
        <authorList>
            <consortium name="WormBaseParasite"/>
        </authorList>
    </citation>
    <scope>IDENTIFICATION</scope>
</reference>